<dbReference type="GO" id="GO:0003677">
    <property type="term" value="F:DNA binding"/>
    <property type="evidence" value="ECO:0007669"/>
    <property type="project" value="UniProtKB-KW"/>
</dbReference>
<keyword evidence="1" id="KW-0238">DNA-binding</keyword>
<dbReference type="InterPro" id="IPR000551">
    <property type="entry name" value="MerR-type_HTH_dom"/>
</dbReference>
<gene>
    <name evidence="3" type="ORF">GB864_07435</name>
</gene>
<sequence>MTATASANARGPEHRFSIGAVLARLQPEFPELTGSKVRFLEEQGLVTPARSASGYRKFSDGDVERIAHILAMQRDHYLPLKVIRAQLDAVDDGSTPALPGATAAPPAARYTRSQLVEAAGATTALLDQAVSASLLPPAEHYGDDSLAMLRALAGLAAAGVEPRHLRGVRGAVDREAGIVEAAVSPLAKRADAAGRARAAEHARELGTHLEAVHSLLLRSAVGRIAR</sequence>
<dbReference type="PANTHER" id="PTHR30204:SF89">
    <property type="entry name" value="HTH MERR-TYPE DOMAIN-CONTAINING PROTEIN"/>
    <property type="match status" value="1"/>
</dbReference>
<evidence type="ECO:0000313" key="3">
    <source>
        <dbReference type="EMBL" id="MWB98380.1"/>
    </source>
</evidence>
<organism evidence="3 4">
    <name type="scientific">Agromyces seonyuensis</name>
    <dbReference type="NCBI Taxonomy" id="2662446"/>
    <lineage>
        <taxon>Bacteria</taxon>
        <taxon>Bacillati</taxon>
        <taxon>Actinomycetota</taxon>
        <taxon>Actinomycetes</taxon>
        <taxon>Micrococcales</taxon>
        <taxon>Microbacteriaceae</taxon>
        <taxon>Agromyces</taxon>
    </lineage>
</organism>
<dbReference type="Proteomes" id="UP000438182">
    <property type="component" value="Unassembled WGS sequence"/>
</dbReference>
<dbReference type="SMART" id="SM00422">
    <property type="entry name" value="HTH_MERR"/>
    <property type="match status" value="1"/>
</dbReference>
<dbReference type="RefSeq" id="WP_160423718.1">
    <property type="nucleotide sequence ID" value="NZ_WSTA01000025.1"/>
</dbReference>
<dbReference type="GO" id="GO:0003700">
    <property type="term" value="F:DNA-binding transcription factor activity"/>
    <property type="evidence" value="ECO:0007669"/>
    <property type="project" value="InterPro"/>
</dbReference>
<dbReference type="Pfam" id="PF13411">
    <property type="entry name" value="MerR_1"/>
    <property type="match status" value="1"/>
</dbReference>
<dbReference type="PROSITE" id="PS50937">
    <property type="entry name" value="HTH_MERR_2"/>
    <property type="match status" value="1"/>
</dbReference>
<keyword evidence="4" id="KW-1185">Reference proteome</keyword>
<dbReference type="AlphaFoldDB" id="A0A6I4NVM7"/>
<name>A0A6I4NVM7_9MICO</name>
<evidence type="ECO:0000256" key="1">
    <source>
        <dbReference type="ARBA" id="ARBA00023125"/>
    </source>
</evidence>
<dbReference type="Gene3D" id="1.10.1660.10">
    <property type="match status" value="1"/>
</dbReference>
<feature type="domain" description="HTH merR-type" evidence="2">
    <location>
        <begin position="37"/>
        <end position="89"/>
    </location>
</feature>
<dbReference type="CDD" id="cd00592">
    <property type="entry name" value="HTH_MerR-like"/>
    <property type="match status" value="1"/>
</dbReference>
<accession>A0A6I4NVM7</accession>
<comment type="caution">
    <text evidence="3">The sequence shown here is derived from an EMBL/GenBank/DDBJ whole genome shotgun (WGS) entry which is preliminary data.</text>
</comment>
<proteinExistence type="predicted"/>
<evidence type="ECO:0000313" key="4">
    <source>
        <dbReference type="Proteomes" id="UP000438182"/>
    </source>
</evidence>
<dbReference type="InterPro" id="IPR009061">
    <property type="entry name" value="DNA-bd_dom_put_sf"/>
</dbReference>
<dbReference type="SUPFAM" id="SSF46955">
    <property type="entry name" value="Putative DNA-binding domain"/>
    <property type="match status" value="1"/>
</dbReference>
<dbReference type="InterPro" id="IPR047057">
    <property type="entry name" value="MerR_fam"/>
</dbReference>
<dbReference type="EMBL" id="WSTA01000025">
    <property type="protein sequence ID" value="MWB98380.1"/>
    <property type="molecule type" value="Genomic_DNA"/>
</dbReference>
<evidence type="ECO:0000259" key="2">
    <source>
        <dbReference type="PROSITE" id="PS50937"/>
    </source>
</evidence>
<protein>
    <submittedName>
        <fullName evidence="3">MerR family transcriptional regulator</fullName>
    </submittedName>
</protein>
<dbReference type="PANTHER" id="PTHR30204">
    <property type="entry name" value="REDOX-CYCLING DRUG-SENSING TRANSCRIPTIONAL ACTIVATOR SOXR"/>
    <property type="match status" value="1"/>
</dbReference>
<reference evidence="3 4" key="1">
    <citation type="submission" date="2019-12" db="EMBL/GenBank/DDBJ databases">
        <authorList>
            <person name="Kim Y.S."/>
        </authorList>
    </citation>
    <scope>NUCLEOTIDE SEQUENCE [LARGE SCALE GENOMIC DNA]</scope>
    <source>
        <strain evidence="3 4">MMS17-SY077</strain>
    </source>
</reference>